<evidence type="ECO:0000256" key="1">
    <source>
        <dbReference type="PROSITE-ProRule" id="PRU00169"/>
    </source>
</evidence>
<dbReference type="Gene3D" id="1.10.3210.10">
    <property type="entry name" value="Hypothetical protein af1432"/>
    <property type="match status" value="1"/>
</dbReference>
<dbReference type="PANTHER" id="PTHR45228">
    <property type="entry name" value="CYCLIC DI-GMP PHOSPHODIESTERASE TM_0186-RELATED"/>
    <property type="match status" value="1"/>
</dbReference>
<feature type="domain" description="HD-GYP" evidence="3">
    <location>
        <begin position="148"/>
        <end position="345"/>
    </location>
</feature>
<feature type="domain" description="Response regulatory" evidence="2">
    <location>
        <begin position="11"/>
        <end position="128"/>
    </location>
</feature>
<proteinExistence type="predicted"/>
<dbReference type="GO" id="GO:0008081">
    <property type="term" value="F:phosphoric diester hydrolase activity"/>
    <property type="evidence" value="ECO:0007669"/>
    <property type="project" value="UniProtKB-ARBA"/>
</dbReference>
<protein>
    <submittedName>
        <fullName evidence="4">Putative two-component system response regulator</fullName>
    </submittedName>
</protein>
<organism evidence="4 5">
    <name type="scientific">Roseospira visakhapatnamensis</name>
    <dbReference type="NCBI Taxonomy" id="390880"/>
    <lineage>
        <taxon>Bacteria</taxon>
        <taxon>Pseudomonadati</taxon>
        <taxon>Pseudomonadota</taxon>
        <taxon>Alphaproteobacteria</taxon>
        <taxon>Rhodospirillales</taxon>
        <taxon>Rhodospirillaceae</taxon>
        <taxon>Roseospira</taxon>
    </lineage>
</organism>
<reference evidence="4 5" key="1">
    <citation type="submission" date="2020-08" db="EMBL/GenBank/DDBJ databases">
        <title>Genome sequencing of Purple Non-Sulfur Bacteria from various extreme environments.</title>
        <authorList>
            <person name="Mayer M."/>
        </authorList>
    </citation>
    <scope>NUCLEOTIDE SEQUENCE [LARGE SCALE GENOMIC DNA]</scope>
    <source>
        <strain evidence="4 5">JA131</strain>
    </source>
</reference>
<dbReference type="GO" id="GO:0000160">
    <property type="term" value="P:phosphorelay signal transduction system"/>
    <property type="evidence" value="ECO:0007669"/>
    <property type="project" value="InterPro"/>
</dbReference>
<evidence type="ECO:0000259" key="2">
    <source>
        <dbReference type="PROSITE" id="PS50110"/>
    </source>
</evidence>
<dbReference type="CDD" id="cd00077">
    <property type="entry name" value="HDc"/>
    <property type="match status" value="1"/>
</dbReference>
<dbReference type="Pfam" id="PF13487">
    <property type="entry name" value="HD_5"/>
    <property type="match status" value="1"/>
</dbReference>
<sequence>MTPDRISRTARILVVDDEPANVTLLRAVLTSAGYTALRCCTDPREAVRLHQEDRFDLILLDIRMPGMDGFMVMETLAPLHKDDFLPVIVLTAHDDRETRRRALSLGARDFVTKPFSMDEVLLRVRNQLEVRALHQSLEERVRARTQDLMLAQHEVLRRLGRAGEYRDNETGAHVMRMAHSCRLLALAAGLGQTHAENIFQASQMHDIGKIGVPDSVLLKPGRLSGDEWEIMKRHVAISGEILAEPTSELLKLARVIALTHHERYDGSGYPEGLVGDAIPIEGRIATICDIFDALTSVRPYKAAWSAPDAMAFLREHAGDMLDPTLVALFEQILPQVLALRELFSD</sequence>
<dbReference type="SUPFAM" id="SSF109604">
    <property type="entry name" value="HD-domain/PDEase-like"/>
    <property type="match status" value="1"/>
</dbReference>
<dbReference type="InterPro" id="IPR011006">
    <property type="entry name" value="CheY-like_superfamily"/>
</dbReference>
<dbReference type="PROSITE" id="PS50110">
    <property type="entry name" value="RESPONSE_REGULATORY"/>
    <property type="match status" value="1"/>
</dbReference>
<dbReference type="CDD" id="cd17551">
    <property type="entry name" value="REC_RpfG-like"/>
    <property type="match status" value="1"/>
</dbReference>
<comment type="caution">
    <text evidence="4">The sequence shown here is derived from an EMBL/GenBank/DDBJ whole genome shotgun (WGS) entry which is preliminary data.</text>
</comment>
<dbReference type="InterPro" id="IPR003607">
    <property type="entry name" value="HD/PDEase_dom"/>
</dbReference>
<keyword evidence="5" id="KW-1185">Reference proteome</keyword>
<dbReference type="Pfam" id="PF00072">
    <property type="entry name" value="Response_reg"/>
    <property type="match status" value="1"/>
</dbReference>
<accession>A0A7W6REM7</accession>
<dbReference type="Proteomes" id="UP000554286">
    <property type="component" value="Unassembled WGS sequence"/>
</dbReference>
<keyword evidence="1" id="KW-0597">Phosphoprotein</keyword>
<dbReference type="PROSITE" id="PS51832">
    <property type="entry name" value="HD_GYP"/>
    <property type="match status" value="1"/>
</dbReference>
<name>A0A7W6REM7_9PROT</name>
<gene>
    <name evidence="4" type="ORF">GGD89_002543</name>
</gene>
<evidence type="ECO:0000259" key="3">
    <source>
        <dbReference type="PROSITE" id="PS51832"/>
    </source>
</evidence>
<dbReference type="InterPro" id="IPR037522">
    <property type="entry name" value="HD_GYP_dom"/>
</dbReference>
<evidence type="ECO:0000313" key="5">
    <source>
        <dbReference type="Proteomes" id="UP000554286"/>
    </source>
</evidence>
<dbReference type="RefSeq" id="WP_184045783.1">
    <property type="nucleotide sequence ID" value="NZ_JACIGK010000019.1"/>
</dbReference>
<dbReference type="AlphaFoldDB" id="A0A7W6REM7"/>
<evidence type="ECO:0000313" key="4">
    <source>
        <dbReference type="EMBL" id="MBB4266907.1"/>
    </source>
</evidence>
<dbReference type="SMART" id="SM00448">
    <property type="entry name" value="REC"/>
    <property type="match status" value="1"/>
</dbReference>
<dbReference type="Gene3D" id="3.40.50.2300">
    <property type="match status" value="1"/>
</dbReference>
<feature type="modified residue" description="4-aspartylphosphate" evidence="1">
    <location>
        <position position="61"/>
    </location>
</feature>
<dbReference type="SMART" id="SM00471">
    <property type="entry name" value="HDc"/>
    <property type="match status" value="1"/>
</dbReference>
<dbReference type="PANTHER" id="PTHR45228:SF1">
    <property type="entry name" value="CYCLIC DI-GMP PHOSPHODIESTERASE TM_0186"/>
    <property type="match status" value="1"/>
</dbReference>
<dbReference type="EMBL" id="JACIGK010000019">
    <property type="protein sequence ID" value="MBB4266907.1"/>
    <property type="molecule type" value="Genomic_DNA"/>
</dbReference>
<dbReference type="InterPro" id="IPR052020">
    <property type="entry name" value="Cyclic_di-GMP/3'3'-cGAMP_PDE"/>
</dbReference>
<dbReference type="InterPro" id="IPR001789">
    <property type="entry name" value="Sig_transdc_resp-reg_receiver"/>
</dbReference>
<dbReference type="SUPFAM" id="SSF52172">
    <property type="entry name" value="CheY-like"/>
    <property type="match status" value="1"/>
</dbReference>